<feature type="signal peptide" evidence="4">
    <location>
        <begin position="1"/>
        <end position="32"/>
    </location>
</feature>
<dbReference type="GO" id="GO:0030288">
    <property type="term" value="C:outer membrane-bounded periplasmic space"/>
    <property type="evidence" value="ECO:0007669"/>
    <property type="project" value="TreeGrafter"/>
</dbReference>
<dbReference type="Pfam" id="PF00497">
    <property type="entry name" value="SBP_bac_3"/>
    <property type="match status" value="1"/>
</dbReference>
<dbReference type="InterPro" id="IPR051455">
    <property type="entry name" value="Bact_solute-bind_prot3"/>
</dbReference>
<gene>
    <name evidence="6" type="ORF">H924_11625</name>
</gene>
<evidence type="ECO:0000313" key="7">
    <source>
        <dbReference type="Proteomes" id="UP000011760"/>
    </source>
</evidence>
<evidence type="ECO:0000313" key="6">
    <source>
        <dbReference type="EMBL" id="AGG67753.1"/>
    </source>
</evidence>
<protein>
    <recommendedName>
        <fullName evidence="5">Solute-binding protein family 3/N-terminal domain-containing protein</fullName>
    </recommendedName>
</protein>
<dbReference type="PANTHER" id="PTHR30085">
    <property type="entry name" value="AMINO ACID ABC TRANSPORTER PERMEASE"/>
    <property type="match status" value="1"/>
</dbReference>
<dbReference type="KEGG" id="ccn:H924_11625"/>
<dbReference type="EMBL" id="CP004354">
    <property type="protein sequence ID" value="AGG67753.1"/>
    <property type="molecule type" value="Genomic_DNA"/>
</dbReference>
<dbReference type="eggNOG" id="COG0834">
    <property type="taxonomic scope" value="Bacteria"/>
</dbReference>
<dbReference type="GO" id="GO:0006865">
    <property type="term" value="P:amino acid transport"/>
    <property type="evidence" value="ECO:0007669"/>
    <property type="project" value="TreeGrafter"/>
</dbReference>
<proteinExistence type="inferred from homology"/>
<evidence type="ECO:0000256" key="1">
    <source>
        <dbReference type="ARBA" id="ARBA00010333"/>
    </source>
</evidence>
<dbReference type="HOGENOM" id="CLU_019602_18_4_11"/>
<keyword evidence="7" id="KW-1185">Reference proteome</keyword>
<sequence length="348" mass="38165">MFIFRSPAIFQARTTRAICASALCATLLASCADQPVEETETLTALNPEAGPPLPPEAELEEAGSIAPILDSDNDWAGSLRPDNLTPEERIPLIYKRGRIIVGVDQSQNLLSFRDPVTGELRGFEVELAREIARDIFGDPERVDFRFVDTNDRFRALEQGDVDIVIRSVAITSERAKRAEFSTPYFRTQTRLLTMDSSGIAGIGDLAGQTICVTEGSTALQRARSIAPQSPILKTRNWSDCLMALQQHQAQVILGDDAILSGIAAQDPYTHILPISLATESYGIAAAPSNSGNDSSGLIRQVNSTIERVRSDSTWWTMFNTWFGPYLATYGPPPLQYKSEEGEQNVEAQ</sequence>
<evidence type="ECO:0000256" key="3">
    <source>
        <dbReference type="ARBA" id="ARBA00022729"/>
    </source>
</evidence>
<dbReference type="Proteomes" id="UP000011760">
    <property type="component" value="Chromosome"/>
</dbReference>
<dbReference type="STRING" id="1121353.H924_11625"/>
<reference evidence="6 7" key="1">
    <citation type="submission" date="2013-02" db="EMBL/GenBank/DDBJ databases">
        <title>The complete genome sequence of Corynebacterium callunae DSM 20147.</title>
        <authorList>
            <person name="Ruckert C."/>
            <person name="Albersmeier A."/>
            <person name="Kalinowski J."/>
        </authorList>
    </citation>
    <scope>NUCLEOTIDE SEQUENCE [LARGE SCALE GENOMIC DNA]</scope>
    <source>
        <strain evidence="6 7">DSM 20147</strain>
    </source>
</reference>
<dbReference type="InterPro" id="IPR001638">
    <property type="entry name" value="Solute-binding_3/MltF_N"/>
</dbReference>
<evidence type="ECO:0000259" key="5">
    <source>
        <dbReference type="SMART" id="SM00062"/>
    </source>
</evidence>
<dbReference type="RefSeq" id="WP_015652179.1">
    <property type="nucleotide sequence ID" value="NC_020506.1"/>
</dbReference>
<dbReference type="Gene3D" id="3.40.190.10">
    <property type="entry name" value="Periplasmic binding protein-like II"/>
    <property type="match status" value="2"/>
</dbReference>
<dbReference type="AlphaFoldDB" id="M1V0F1"/>
<dbReference type="PANTHER" id="PTHR30085:SF6">
    <property type="entry name" value="ABC TRANSPORTER GLUTAMINE-BINDING PROTEIN GLNH"/>
    <property type="match status" value="1"/>
</dbReference>
<feature type="domain" description="Solute-binding protein family 3/N-terminal" evidence="5">
    <location>
        <begin position="98"/>
        <end position="325"/>
    </location>
</feature>
<dbReference type="GO" id="GO:0005576">
    <property type="term" value="C:extracellular region"/>
    <property type="evidence" value="ECO:0007669"/>
    <property type="project" value="TreeGrafter"/>
</dbReference>
<dbReference type="SMART" id="SM00062">
    <property type="entry name" value="PBPb"/>
    <property type="match status" value="1"/>
</dbReference>
<name>M1V0F1_9CORY</name>
<keyword evidence="2" id="KW-0813">Transport</keyword>
<feature type="chain" id="PRO_5039557617" description="Solute-binding protein family 3/N-terminal domain-containing protein" evidence="4">
    <location>
        <begin position="33"/>
        <end position="348"/>
    </location>
</feature>
<dbReference type="OrthoDB" id="9807888at2"/>
<dbReference type="CDD" id="cd13690">
    <property type="entry name" value="PBP2_GluB"/>
    <property type="match status" value="1"/>
</dbReference>
<dbReference type="SUPFAM" id="SSF53850">
    <property type="entry name" value="Periplasmic binding protein-like II"/>
    <property type="match status" value="1"/>
</dbReference>
<keyword evidence="3 4" id="KW-0732">Signal</keyword>
<evidence type="ECO:0000256" key="2">
    <source>
        <dbReference type="ARBA" id="ARBA00022448"/>
    </source>
</evidence>
<comment type="similarity">
    <text evidence="1">Belongs to the bacterial solute-binding protein 3 family.</text>
</comment>
<dbReference type="PROSITE" id="PS51257">
    <property type="entry name" value="PROKAR_LIPOPROTEIN"/>
    <property type="match status" value="1"/>
</dbReference>
<accession>M1V0F1</accession>
<organism evidence="6 7">
    <name type="scientific">Corynebacterium callunae DSM 20147</name>
    <dbReference type="NCBI Taxonomy" id="1121353"/>
    <lineage>
        <taxon>Bacteria</taxon>
        <taxon>Bacillati</taxon>
        <taxon>Actinomycetota</taxon>
        <taxon>Actinomycetes</taxon>
        <taxon>Mycobacteriales</taxon>
        <taxon>Corynebacteriaceae</taxon>
        <taxon>Corynebacterium</taxon>
    </lineage>
</organism>
<evidence type="ECO:0000256" key="4">
    <source>
        <dbReference type="SAM" id="SignalP"/>
    </source>
</evidence>
<dbReference type="PATRIC" id="fig|1121353.3.peg.2374"/>